<evidence type="ECO:0000313" key="2">
    <source>
        <dbReference type="EMBL" id="CEG05400.1"/>
    </source>
</evidence>
<evidence type="ECO:0000256" key="1">
    <source>
        <dbReference type="SAM" id="SignalP"/>
    </source>
</evidence>
<feature type="chain" id="PRO_5007382447" evidence="1">
    <location>
        <begin position="20"/>
        <end position="108"/>
    </location>
</feature>
<reference evidence="2" key="1">
    <citation type="submission" date="2013-05" db="EMBL/GenBank/DDBJ databases">
        <title>Draft genome sequences of six wheat associated Fusarium spp. isolates.</title>
        <authorList>
            <person name="Moolhuijzen P.M."/>
            <person name="Manners J.M."/>
            <person name="Wilcox S."/>
            <person name="Bellgard M.I."/>
            <person name="Gardiner D.M."/>
        </authorList>
    </citation>
    <scope>NUCLEOTIDE SEQUENCE</scope>
    <source>
        <strain evidence="2">CS3069</strain>
    </source>
</reference>
<protein>
    <submittedName>
        <fullName evidence="2">WGS project CBMI000000000 data, contig CS3069_c003849</fullName>
    </submittedName>
</protein>
<proteinExistence type="predicted"/>
<organism evidence="2">
    <name type="scientific">Fusarium clavum</name>
    <dbReference type="NCBI Taxonomy" id="2594811"/>
    <lineage>
        <taxon>Eukaryota</taxon>
        <taxon>Fungi</taxon>
        <taxon>Dikarya</taxon>
        <taxon>Ascomycota</taxon>
        <taxon>Pezizomycotina</taxon>
        <taxon>Sordariomycetes</taxon>
        <taxon>Hypocreomycetidae</taxon>
        <taxon>Hypocreales</taxon>
        <taxon>Nectriaceae</taxon>
        <taxon>Fusarium</taxon>
        <taxon>Fusarium incarnatum-equiseti species complex</taxon>
    </lineage>
</organism>
<name>A0A090MIA8_9HYPO</name>
<gene>
    <name evidence="2" type="ORF">BN850_0112100</name>
</gene>
<dbReference type="EMBL" id="CBMI010003847">
    <property type="protein sequence ID" value="CEG05400.1"/>
    <property type="molecule type" value="Genomic_DNA"/>
</dbReference>
<feature type="signal peptide" evidence="1">
    <location>
        <begin position="1"/>
        <end position="19"/>
    </location>
</feature>
<dbReference type="AlphaFoldDB" id="A0A090MIA8"/>
<keyword evidence="1" id="KW-0732">Signal</keyword>
<accession>A0A090MIA8</accession>
<dbReference type="EMBL" id="HG320464">
    <property type="protein sequence ID" value="CEG05930.1"/>
    <property type="molecule type" value="Genomic_DNA"/>
</dbReference>
<sequence length="108" mass="11982">MKFLPVFLALASGRTVISAAVEPRAEDTTCNPWTDWGHTQGSKSYYCYNLGDWQSAPDYTCVSYKSADFCSGKIYCDDSKPCPSSQICRYGICLQPVDGKKCSKTCTY</sequence>